<organism evidence="1 2">
    <name type="scientific">Chaenocephalus aceratus</name>
    <name type="common">Blackfin icefish</name>
    <name type="synonym">Chaenichthys aceratus</name>
    <dbReference type="NCBI Taxonomy" id="36190"/>
    <lineage>
        <taxon>Eukaryota</taxon>
        <taxon>Metazoa</taxon>
        <taxon>Chordata</taxon>
        <taxon>Craniata</taxon>
        <taxon>Vertebrata</taxon>
        <taxon>Euteleostomi</taxon>
        <taxon>Actinopterygii</taxon>
        <taxon>Neopterygii</taxon>
        <taxon>Teleostei</taxon>
        <taxon>Neoteleostei</taxon>
        <taxon>Acanthomorphata</taxon>
        <taxon>Eupercaria</taxon>
        <taxon>Perciformes</taxon>
        <taxon>Notothenioidei</taxon>
        <taxon>Channichthyidae</taxon>
        <taxon>Chaenocephalus</taxon>
    </lineage>
</organism>
<comment type="caution">
    <text evidence="1">The sequence shown here is derived from an EMBL/GenBank/DDBJ whole genome shotgun (WGS) entry which is preliminary data.</text>
</comment>
<feature type="non-terminal residue" evidence="1">
    <location>
        <position position="1"/>
    </location>
</feature>
<evidence type="ECO:0000313" key="1">
    <source>
        <dbReference type="EMBL" id="KAI4820833.1"/>
    </source>
</evidence>
<keyword evidence="2" id="KW-1185">Reference proteome</keyword>
<gene>
    <name evidence="1" type="ORF">KUCAC02_028800</name>
</gene>
<reference evidence="1" key="1">
    <citation type="submission" date="2022-05" db="EMBL/GenBank/DDBJ databases">
        <title>Chromosome-level genome of Chaenocephalus aceratus.</title>
        <authorList>
            <person name="Park H."/>
        </authorList>
    </citation>
    <scope>NUCLEOTIDE SEQUENCE</scope>
    <source>
        <strain evidence="1">KU_202001</strain>
    </source>
</reference>
<proteinExistence type="predicted"/>
<evidence type="ECO:0000313" key="2">
    <source>
        <dbReference type="Proteomes" id="UP001057452"/>
    </source>
</evidence>
<dbReference type="Proteomes" id="UP001057452">
    <property type="component" value="Chromosome 9"/>
</dbReference>
<accession>A0ACB9X441</accession>
<dbReference type="EMBL" id="CM043793">
    <property type="protein sequence ID" value="KAI4820833.1"/>
    <property type="molecule type" value="Genomic_DNA"/>
</dbReference>
<sequence length="155" mass="16357">HCVPLPSRTLCPPAQQDTVSPCPAGHCVPLPSRTLCPPAQQDTVSPCPAGHAALSSLSLRSSGSSMQTEGPASVSQLQERRPLRLSGCACIHRHQCVLVQILKAKCSDGDASSWLIYHFLRPGGGPAQGRGGQNEVMVTRTWPAGRAPIPQPRAL</sequence>
<feature type="non-terminal residue" evidence="1">
    <location>
        <position position="155"/>
    </location>
</feature>
<name>A0ACB9X441_CHAAC</name>
<protein>
    <submittedName>
        <fullName evidence="1">Uncharacterized protein</fullName>
    </submittedName>
</protein>